<dbReference type="Gene3D" id="2.170.150.80">
    <property type="entry name" value="NAC domain"/>
    <property type="match status" value="1"/>
</dbReference>
<evidence type="ECO:0000313" key="7">
    <source>
        <dbReference type="Proteomes" id="UP001454036"/>
    </source>
</evidence>
<accession>A0AAV3QRI9</accession>
<protein>
    <recommendedName>
        <fullName evidence="5">NAC domain-containing protein</fullName>
    </recommendedName>
</protein>
<name>A0AAV3QRI9_LITER</name>
<reference evidence="6 7" key="1">
    <citation type="submission" date="2024-01" db="EMBL/GenBank/DDBJ databases">
        <title>The complete chloroplast genome sequence of Lithospermum erythrorhizon: insights into the phylogenetic relationship among Boraginaceae species and the maternal lineages of purple gromwells.</title>
        <authorList>
            <person name="Okada T."/>
            <person name="Watanabe K."/>
        </authorList>
    </citation>
    <scope>NUCLEOTIDE SEQUENCE [LARGE SCALE GENOMIC DNA]</scope>
</reference>
<keyword evidence="1" id="KW-0805">Transcription regulation</keyword>
<organism evidence="6 7">
    <name type="scientific">Lithospermum erythrorhizon</name>
    <name type="common">Purple gromwell</name>
    <name type="synonym">Lithospermum officinale var. erythrorhizon</name>
    <dbReference type="NCBI Taxonomy" id="34254"/>
    <lineage>
        <taxon>Eukaryota</taxon>
        <taxon>Viridiplantae</taxon>
        <taxon>Streptophyta</taxon>
        <taxon>Embryophyta</taxon>
        <taxon>Tracheophyta</taxon>
        <taxon>Spermatophyta</taxon>
        <taxon>Magnoliopsida</taxon>
        <taxon>eudicotyledons</taxon>
        <taxon>Gunneridae</taxon>
        <taxon>Pentapetalae</taxon>
        <taxon>asterids</taxon>
        <taxon>lamiids</taxon>
        <taxon>Boraginales</taxon>
        <taxon>Boraginaceae</taxon>
        <taxon>Boraginoideae</taxon>
        <taxon>Lithospermeae</taxon>
        <taxon>Lithospermum</taxon>
    </lineage>
</organism>
<evidence type="ECO:0000256" key="2">
    <source>
        <dbReference type="ARBA" id="ARBA00023125"/>
    </source>
</evidence>
<dbReference type="Proteomes" id="UP001454036">
    <property type="component" value="Unassembled WGS sequence"/>
</dbReference>
<evidence type="ECO:0000256" key="4">
    <source>
        <dbReference type="ARBA" id="ARBA00023242"/>
    </source>
</evidence>
<dbReference type="Pfam" id="PF02365">
    <property type="entry name" value="NAM"/>
    <property type="match status" value="1"/>
</dbReference>
<sequence>MALPIGFVFLPSDEQLFKDYLIHKVTGHDELLPWDGIEERIMYGDNAEPWNVFHDADSWEETKESKKVKKSKYFFTQLRKVSGDGGKNFARSAGAGLWHGETGGDPKGDNIYGTKKLFSYKSKEGQDNSVKWLMHEYALSDRFLRSIGVSRANYYVLCKITKVIDLSKKTVYDDREQHGVFQENQDLCAKRKYMTGTSDDDNFLGQVEQEIKKARVGHHQDYYMKNLGSAELACKVHSDQEKCLEIEETILNQETTHNMVTTPPRQDSISTFVNMLANDFPRYGPQDDSHQVSVLDEVIYISCYNNRVDNELITDIGEQMSNCMQGVKIEEANNCDQEMRQIINHLFEEDDNLEDNNISPVMTNVDVKDFINMDWNRIIESIY</sequence>
<dbReference type="AlphaFoldDB" id="A0AAV3QRI9"/>
<dbReference type="GO" id="GO:0006355">
    <property type="term" value="P:regulation of DNA-templated transcription"/>
    <property type="evidence" value="ECO:0007669"/>
    <property type="project" value="InterPro"/>
</dbReference>
<proteinExistence type="predicted"/>
<gene>
    <name evidence="6" type="ORF">LIER_21759</name>
</gene>
<keyword evidence="2" id="KW-0238">DNA-binding</keyword>
<evidence type="ECO:0000256" key="3">
    <source>
        <dbReference type="ARBA" id="ARBA00023163"/>
    </source>
</evidence>
<evidence type="ECO:0000256" key="1">
    <source>
        <dbReference type="ARBA" id="ARBA00023015"/>
    </source>
</evidence>
<evidence type="ECO:0000259" key="5">
    <source>
        <dbReference type="PROSITE" id="PS51005"/>
    </source>
</evidence>
<keyword evidence="4" id="KW-0539">Nucleus</keyword>
<keyword evidence="3" id="KW-0804">Transcription</keyword>
<comment type="caution">
    <text evidence="6">The sequence shown here is derived from an EMBL/GenBank/DDBJ whole genome shotgun (WGS) entry which is preliminary data.</text>
</comment>
<dbReference type="EMBL" id="BAABME010005803">
    <property type="protein sequence ID" value="GAA0166649.1"/>
    <property type="molecule type" value="Genomic_DNA"/>
</dbReference>
<dbReference type="GO" id="GO:0003677">
    <property type="term" value="F:DNA binding"/>
    <property type="evidence" value="ECO:0007669"/>
    <property type="project" value="UniProtKB-KW"/>
</dbReference>
<dbReference type="GO" id="GO:0048731">
    <property type="term" value="P:system development"/>
    <property type="evidence" value="ECO:0007669"/>
    <property type="project" value="TreeGrafter"/>
</dbReference>
<keyword evidence="7" id="KW-1185">Reference proteome</keyword>
<feature type="domain" description="NAC" evidence="5">
    <location>
        <begin position="3"/>
        <end position="163"/>
    </location>
</feature>
<dbReference type="InterPro" id="IPR003441">
    <property type="entry name" value="NAC-dom"/>
</dbReference>
<dbReference type="PANTHER" id="PTHR31719">
    <property type="entry name" value="NAC TRANSCRIPTION FACTOR 56"/>
    <property type="match status" value="1"/>
</dbReference>
<evidence type="ECO:0000313" key="6">
    <source>
        <dbReference type="EMBL" id="GAA0166649.1"/>
    </source>
</evidence>
<dbReference type="InterPro" id="IPR036093">
    <property type="entry name" value="NAC_dom_sf"/>
</dbReference>
<dbReference type="SUPFAM" id="SSF101941">
    <property type="entry name" value="NAC domain"/>
    <property type="match status" value="1"/>
</dbReference>
<dbReference type="PANTHER" id="PTHR31719:SF164">
    <property type="entry name" value="NAC DOMAIN-CONTAINING PROTEIN"/>
    <property type="match status" value="1"/>
</dbReference>
<dbReference type="PROSITE" id="PS51005">
    <property type="entry name" value="NAC"/>
    <property type="match status" value="1"/>
</dbReference>